<accession>A0ABT2I5Q9</accession>
<protein>
    <submittedName>
        <fullName evidence="4">TetR/AcrR family transcriptional regulator</fullName>
    </submittedName>
</protein>
<dbReference type="Pfam" id="PF00440">
    <property type="entry name" value="TetR_N"/>
    <property type="match status" value="1"/>
</dbReference>
<comment type="caution">
    <text evidence="4">The sequence shown here is derived from an EMBL/GenBank/DDBJ whole genome shotgun (WGS) entry which is preliminary data.</text>
</comment>
<proteinExistence type="predicted"/>
<dbReference type="RefSeq" id="WP_260045979.1">
    <property type="nucleotide sequence ID" value="NZ_JANZXA010000005.1"/>
</dbReference>
<dbReference type="InterPro" id="IPR009057">
    <property type="entry name" value="Homeodomain-like_sf"/>
</dbReference>
<evidence type="ECO:0000256" key="2">
    <source>
        <dbReference type="PROSITE-ProRule" id="PRU00335"/>
    </source>
</evidence>
<feature type="domain" description="HTH tetR-type" evidence="3">
    <location>
        <begin position="10"/>
        <end position="70"/>
    </location>
</feature>
<evidence type="ECO:0000313" key="4">
    <source>
        <dbReference type="EMBL" id="MCT2399882.1"/>
    </source>
</evidence>
<dbReference type="Gene3D" id="1.10.357.10">
    <property type="entry name" value="Tetracycline Repressor, domain 2"/>
    <property type="match status" value="1"/>
</dbReference>
<dbReference type="SUPFAM" id="SSF46689">
    <property type="entry name" value="Homeodomain-like"/>
    <property type="match status" value="1"/>
</dbReference>
<dbReference type="InterPro" id="IPR001647">
    <property type="entry name" value="HTH_TetR"/>
</dbReference>
<gene>
    <name evidence="4" type="ORF">NZK81_09995</name>
</gene>
<dbReference type="EMBL" id="JANZXA010000005">
    <property type="protein sequence ID" value="MCT2399882.1"/>
    <property type="molecule type" value="Genomic_DNA"/>
</dbReference>
<evidence type="ECO:0000313" key="5">
    <source>
        <dbReference type="Proteomes" id="UP001165583"/>
    </source>
</evidence>
<dbReference type="PRINTS" id="PR00455">
    <property type="entry name" value="HTHTETR"/>
</dbReference>
<organism evidence="4 5">
    <name type="scientific">Novosphingobium mangrovi</name>
    <name type="common">ex Huang et al. 2023</name>
    <dbReference type="NCBI Taxonomy" id="2976432"/>
    <lineage>
        <taxon>Bacteria</taxon>
        <taxon>Pseudomonadati</taxon>
        <taxon>Pseudomonadota</taxon>
        <taxon>Alphaproteobacteria</taxon>
        <taxon>Sphingomonadales</taxon>
        <taxon>Sphingomonadaceae</taxon>
        <taxon>Novosphingobium</taxon>
    </lineage>
</organism>
<evidence type="ECO:0000256" key="1">
    <source>
        <dbReference type="ARBA" id="ARBA00023125"/>
    </source>
</evidence>
<sequence>MNRRMGPPGSPVWHRMLDGAEAILQELGYGALTSRSVADHIGVKQRLVYYYFRSMDDLIVETFRRLAARELERLDGALTGDNSLHEVWNVCVHTADTRMVAEFMALANRIDALRQEVVAYIETTRRIQVSALEKAFSQDQGGPMPTAAMAILVTSAALTLHREAAIGVSMGHAEVTKVIEDFIARYEPETR</sequence>
<reference evidence="4" key="1">
    <citation type="submission" date="2022-09" db="EMBL/GenBank/DDBJ databases">
        <title>Novosphingobium sp. Nov., a polycyclic aromatic hydrocarbon-degrading bacterium isolated form mangrove sediments in HongKong.</title>
        <authorList>
            <person name="Hu Z."/>
        </authorList>
    </citation>
    <scope>NUCLEOTIDE SEQUENCE</scope>
    <source>
        <strain evidence="4">HK4-1</strain>
    </source>
</reference>
<evidence type="ECO:0000259" key="3">
    <source>
        <dbReference type="PROSITE" id="PS50977"/>
    </source>
</evidence>
<dbReference type="PROSITE" id="PS50977">
    <property type="entry name" value="HTH_TETR_2"/>
    <property type="match status" value="1"/>
</dbReference>
<dbReference type="Proteomes" id="UP001165583">
    <property type="component" value="Unassembled WGS sequence"/>
</dbReference>
<keyword evidence="1 2" id="KW-0238">DNA-binding</keyword>
<keyword evidence="5" id="KW-1185">Reference proteome</keyword>
<name>A0ABT2I5Q9_9SPHN</name>
<feature type="DNA-binding region" description="H-T-H motif" evidence="2">
    <location>
        <begin position="33"/>
        <end position="52"/>
    </location>
</feature>